<dbReference type="CDD" id="cd10540">
    <property type="entry name" value="SET_SpSet7-like"/>
    <property type="match status" value="1"/>
</dbReference>
<name>A0A0A1NVI8_RHIZD</name>
<evidence type="ECO:0000259" key="2">
    <source>
        <dbReference type="PROSITE" id="PS50280"/>
    </source>
</evidence>
<dbReference type="PROSITE" id="PS50280">
    <property type="entry name" value="SET"/>
    <property type="match status" value="1"/>
</dbReference>
<dbReference type="VEuPathDB" id="FungiDB:BCV72DRAFT_264609"/>
<dbReference type="GO" id="GO:0032259">
    <property type="term" value="P:methylation"/>
    <property type="evidence" value="ECO:0007669"/>
    <property type="project" value="UniProtKB-KW"/>
</dbReference>
<evidence type="ECO:0000256" key="1">
    <source>
        <dbReference type="SAM" id="MobiDB-lite"/>
    </source>
</evidence>
<evidence type="ECO:0000313" key="4">
    <source>
        <dbReference type="Proteomes" id="UP000242381"/>
    </source>
</evidence>
<organism evidence="3 4">
    <name type="scientific">Rhizopus microsporus</name>
    <dbReference type="NCBI Taxonomy" id="58291"/>
    <lineage>
        <taxon>Eukaryota</taxon>
        <taxon>Fungi</taxon>
        <taxon>Fungi incertae sedis</taxon>
        <taxon>Mucoromycota</taxon>
        <taxon>Mucoromycotina</taxon>
        <taxon>Mucoromycetes</taxon>
        <taxon>Mucorales</taxon>
        <taxon>Mucorineae</taxon>
        <taxon>Rhizopodaceae</taxon>
        <taxon>Rhizopus</taxon>
    </lineage>
</organism>
<protein>
    <submittedName>
        <fullName evidence="3">Protein methyltransferase</fullName>
    </submittedName>
</protein>
<evidence type="ECO:0000313" key="3">
    <source>
        <dbReference type="EMBL" id="ORE19716.1"/>
    </source>
</evidence>
<keyword evidence="3" id="KW-0489">Methyltransferase</keyword>
<dbReference type="OMA" id="ATYEINF"/>
<dbReference type="InterPro" id="IPR001214">
    <property type="entry name" value="SET_dom"/>
</dbReference>
<dbReference type="Pfam" id="PF00856">
    <property type="entry name" value="SET"/>
    <property type="match status" value="1"/>
</dbReference>
<dbReference type="GO" id="GO:0008168">
    <property type="term" value="F:methyltransferase activity"/>
    <property type="evidence" value="ECO:0007669"/>
    <property type="project" value="UniProtKB-KW"/>
</dbReference>
<dbReference type="SUPFAM" id="SSF82199">
    <property type="entry name" value="SET domain"/>
    <property type="match status" value="1"/>
</dbReference>
<gene>
    <name evidence="3" type="ORF">BCV71DRAFT_197066</name>
</gene>
<dbReference type="SMART" id="SM00317">
    <property type="entry name" value="SET"/>
    <property type="match status" value="1"/>
</dbReference>
<sequence>MSNEDHVPLSQHALNLELRTHPIRGRGVFTKDFIKRNTLVEISPVLFFDAQEYDTHGKYTILDHYTYVWQGGYALALGLGSMFNHDNKPNVGFIRDIPNKLIRYVTLRDIEPEEELCISYGNHLWFETEEDKTEQVSEDEHEPLPFCDDEESL</sequence>
<keyword evidence="3" id="KW-0808">Transferase</keyword>
<accession>A0A0A1NVI8</accession>
<dbReference type="Gene3D" id="2.170.270.10">
    <property type="entry name" value="SET domain"/>
    <property type="match status" value="1"/>
</dbReference>
<reference evidence="3 4" key="1">
    <citation type="journal article" date="2016" name="Proc. Natl. Acad. Sci. U.S.A.">
        <title>Lipid metabolic changes in an early divergent fungus govern the establishment of a mutualistic symbiosis with endobacteria.</title>
        <authorList>
            <person name="Lastovetsky O.A."/>
            <person name="Gaspar M.L."/>
            <person name="Mondo S.J."/>
            <person name="LaButti K.M."/>
            <person name="Sandor L."/>
            <person name="Grigoriev I.V."/>
            <person name="Henry S.A."/>
            <person name="Pawlowska T.E."/>
        </authorList>
    </citation>
    <scope>NUCLEOTIDE SEQUENCE [LARGE SCALE GENOMIC DNA]</scope>
    <source>
        <strain evidence="3 4">ATCC 11559</strain>
    </source>
</reference>
<proteinExistence type="predicted"/>
<dbReference type="AlphaFoldDB" id="A0A0A1NVI8"/>
<feature type="region of interest" description="Disordered" evidence="1">
    <location>
        <begin position="131"/>
        <end position="153"/>
    </location>
</feature>
<dbReference type="EMBL" id="KV921305">
    <property type="protein sequence ID" value="ORE19716.1"/>
    <property type="molecule type" value="Genomic_DNA"/>
</dbReference>
<dbReference type="InterPro" id="IPR046341">
    <property type="entry name" value="SET_dom_sf"/>
</dbReference>
<feature type="domain" description="SET" evidence="2">
    <location>
        <begin position="14"/>
        <end position="121"/>
    </location>
</feature>
<dbReference type="Proteomes" id="UP000242381">
    <property type="component" value="Unassembled WGS sequence"/>
</dbReference>